<name>A0A9P1DIV4_9DINO</name>
<dbReference type="OrthoDB" id="10650682at2759"/>
<gene>
    <name evidence="1" type="ORF">C1SCF055_LOCUS35740</name>
</gene>
<organism evidence="1">
    <name type="scientific">Cladocopium goreaui</name>
    <dbReference type="NCBI Taxonomy" id="2562237"/>
    <lineage>
        <taxon>Eukaryota</taxon>
        <taxon>Sar</taxon>
        <taxon>Alveolata</taxon>
        <taxon>Dinophyceae</taxon>
        <taxon>Suessiales</taxon>
        <taxon>Symbiodiniaceae</taxon>
        <taxon>Cladocopium</taxon>
    </lineage>
</organism>
<keyword evidence="3" id="KW-1185">Reference proteome</keyword>
<proteinExistence type="predicted"/>
<evidence type="ECO:0000313" key="3">
    <source>
        <dbReference type="Proteomes" id="UP001152797"/>
    </source>
</evidence>
<evidence type="ECO:0000313" key="1">
    <source>
        <dbReference type="EMBL" id="CAI4010470.1"/>
    </source>
</evidence>
<evidence type="ECO:0000313" key="2">
    <source>
        <dbReference type="EMBL" id="CAL4797782.1"/>
    </source>
</evidence>
<reference evidence="1" key="1">
    <citation type="submission" date="2022-10" db="EMBL/GenBank/DDBJ databases">
        <authorList>
            <person name="Chen Y."/>
            <person name="Dougan E. K."/>
            <person name="Chan C."/>
            <person name="Rhodes N."/>
            <person name="Thang M."/>
        </authorList>
    </citation>
    <scope>NUCLEOTIDE SEQUENCE</scope>
</reference>
<accession>A0A9P1DIV4</accession>
<dbReference type="AlphaFoldDB" id="A0A9P1DIV4"/>
<reference evidence="2 3" key="2">
    <citation type="submission" date="2024-05" db="EMBL/GenBank/DDBJ databases">
        <authorList>
            <person name="Chen Y."/>
            <person name="Shah S."/>
            <person name="Dougan E. K."/>
            <person name="Thang M."/>
            <person name="Chan C."/>
        </authorList>
    </citation>
    <scope>NUCLEOTIDE SEQUENCE [LARGE SCALE GENOMIC DNA]</scope>
</reference>
<sequence>MVFNAARRLEGWKFFGQLASTDWPRCDRRTHAMRPQTLGAPPVQRTNRSWRRTDDVGQRWLSLAARPSNPSRYVKKPLVGVDGSVGSMAYTPAELLRNSLPLRASSQESMSDLWEDRRGDILDLGEADQVLRSVEWAQAIDMRWPPNFEGLTQLASSLEASPRWPNAERLWRQSAPWRFSQGAEELGAELRLHLLRTGFVPHRRTVRFRGSAVRDGRHDFEAGEVMGKLGGAAKRRTGWQVSLSNYDTEVTRRSQVVVGADGSLVVMSSAEFLDRCPKTLQVRLFPEWRGAASG</sequence>
<dbReference type="EMBL" id="CAMXCT030004824">
    <property type="protein sequence ID" value="CAL4797782.1"/>
    <property type="molecule type" value="Genomic_DNA"/>
</dbReference>
<dbReference type="Proteomes" id="UP001152797">
    <property type="component" value="Unassembled WGS sequence"/>
</dbReference>
<dbReference type="EMBL" id="CAMXCT010004824">
    <property type="protein sequence ID" value="CAI4010470.1"/>
    <property type="molecule type" value="Genomic_DNA"/>
</dbReference>
<dbReference type="Gene3D" id="3.30.2130.30">
    <property type="match status" value="1"/>
</dbReference>
<comment type="caution">
    <text evidence="1">The sequence shown here is derived from an EMBL/GenBank/DDBJ whole genome shotgun (WGS) entry which is preliminary data.</text>
</comment>
<dbReference type="EMBL" id="CAMXCT020004824">
    <property type="protein sequence ID" value="CAL1163845.1"/>
    <property type="molecule type" value="Genomic_DNA"/>
</dbReference>
<protein>
    <submittedName>
        <fullName evidence="1">Uncharacterized protein</fullName>
    </submittedName>
</protein>